<name>A0A0L8KHK9_STRVR</name>
<feature type="compositionally biased region" description="Basic and acidic residues" evidence="1">
    <location>
        <begin position="15"/>
        <end position="29"/>
    </location>
</feature>
<evidence type="ECO:0000313" key="2">
    <source>
        <dbReference type="EMBL" id="KOG25356.1"/>
    </source>
</evidence>
<feature type="non-terminal residue" evidence="2">
    <location>
        <position position="191"/>
    </location>
</feature>
<dbReference type="EMBL" id="LGUP01000163">
    <property type="protein sequence ID" value="KOG25356.1"/>
    <property type="molecule type" value="Genomic_DNA"/>
</dbReference>
<evidence type="ECO:0000256" key="1">
    <source>
        <dbReference type="SAM" id="MobiDB-lite"/>
    </source>
</evidence>
<feature type="region of interest" description="Disordered" evidence="1">
    <location>
        <begin position="1"/>
        <end position="52"/>
    </location>
</feature>
<evidence type="ECO:0000313" key="3">
    <source>
        <dbReference type="Proteomes" id="UP000037023"/>
    </source>
</evidence>
<protein>
    <submittedName>
        <fullName evidence="2">Uncharacterized protein</fullName>
    </submittedName>
</protein>
<dbReference type="Proteomes" id="UP000037023">
    <property type="component" value="Unassembled WGS sequence"/>
</dbReference>
<reference evidence="2 3" key="1">
    <citation type="submission" date="2015-06" db="EMBL/GenBank/DDBJ databases">
        <authorList>
            <person name="Hoefler B.C."/>
            <person name="Straight P.D."/>
        </authorList>
    </citation>
    <scope>NUCLEOTIDE SEQUENCE [LARGE SCALE GENOMIC DNA]</scope>
    <source>
        <strain evidence="2 3">NRRL 3427</strain>
    </source>
</reference>
<proteinExistence type="predicted"/>
<dbReference type="PATRIC" id="fig|1938.6.peg.3852"/>
<dbReference type="AlphaFoldDB" id="A0A0L8KHK9"/>
<gene>
    <name evidence="2" type="ORF">ADK34_17835</name>
</gene>
<feature type="region of interest" description="Disordered" evidence="1">
    <location>
        <begin position="85"/>
        <end position="113"/>
    </location>
</feature>
<comment type="caution">
    <text evidence="2">The sequence shown here is derived from an EMBL/GenBank/DDBJ whole genome shotgun (WGS) entry which is preliminary data.</text>
</comment>
<organism evidence="2 3">
    <name type="scientific">Streptomyces viridochromogenes</name>
    <dbReference type="NCBI Taxonomy" id="1938"/>
    <lineage>
        <taxon>Bacteria</taxon>
        <taxon>Bacillati</taxon>
        <taxon>Actinomycetota</taxon>
        <taxon>Actinomycetes</taxon>
        <taxon>Kitasatosporales</taxon>
        <taxon>Streptomycetaceae</taxon>
        <taxon>Streptomyces</taxon>
    </lineage>
</organism>
<sequence length="191" mass="20389">MGWSKISVAGSRSPVRAESRLRSSTEVRESNPISFSARSGGGEAENGRGLALDRLQEDPFPLVARHPGHALRERVRVRVGALGGATARRDQSAQHGGHRAVPGPGPQTGEVQLHRQQGGFGGLEGEIEELHALVRRERDHATAGDALVIGIAEVRAHVGRLRPQAPAEGGRGQTARTAVLRERVQEGVGRR</sequence>
<accession>A0A0L8KHK9</accession>